<dbReference type="InterPro" id="IPR018164">
    <property type="entry name" value="Ala-tRNA-synth_IIc_N"/>
</dbReference>
<evidence type="ECO:0000313" key="15">
    <source>
        <dbReference type="Proteomes" id="UP000740329"/>
    </source>
</evidence>
<dbReference type="Gene3D" id="3.30.980.10">
    <property type="entry name" value="Threonyl-trna Synthetase, Chain A, domain 2"/>
    <property type="match status" value="1"/>
</dbReference>
<dbReference type="InterPro" id="IPR003156">
    <property type="entry name" value="DHHA1_dom"/>
</dbReference>
<proteinExistence type="inferred from homology"/>
<sequence>MEINHDYNVQLFKDLGFVRKQCTECGQHFWTLDEERTTCGDSPCDQYSFIGNPITSKPYTYNEMLNEYREFLHSEGHTPIKRSPVVAKRWRDDILLTIATIAVFQPWVTSGLVKPVENPLTIAQPCIRLNDIDNVGRTGRHLTCFTMGAHHAFNTADDFKYWTDRTVELCYKFMTKIGIDGKSITFIESWWEGGGNAGPCYEVITHGVELATLVFMQFKKVGDTYEEIPLKIVDTGYGIERFVWASQGTSNTYEAIFSNIINILKKNAGIGEINKKILDESAKLAGLMDIENVGDLRVLRQQVAEKMNMDVNELDKILSPLEYIYAITDHTRCLTFMLGDGIVPSNVKDGYLARLVLRKTLRYMEKVGITMSITDIVDLQLEELKENYPELMNMKKYIHDVLESEERKYAQTVNKGRGMVQRMVQSGKKSEVAEITLDDLINLYDSKGLPPELVQDIILEINENEINNYKRIAERKGEAISEDKIAEIKNGQIKINVPDNFYTIVAEKHEEEKSEVQNENIDSKKELPVVNVNGKSVEATEFLFHKNSKQTDFKAKVLAVVEDYVILDKTLFYAEGGGQKYDIGTLSGIDVVDVQKQNNVVYHKVSDVKGFKVGDMVYGKINWENRIKLMRNHTATHIINAAATKVLGKHIWQTGSNVDTEKGRLDITHFERITRDEIKEIEKVANEIVLKAIPITCEFLERNEAEQRYGFSIYQGGVVPGDTLRIISIPDIDTEACGGTHCENTLEVGYIKILKTERIQDGVERLEYSSGNNSVGEIATIEDLVLDSASVFGVPMEQLPKTAERFFEEWKEQRKKIEELQKRVGELVKYELGNNFVKVAKFDVLVEKIDADTKELMNTADNLVKDDSIVVLLNNNGNILLKRGDNVEISMKTLIRQVAKGGGKDNLAQGKYTDEFEEIKSKVIEFIGNSSIDYVI</sequence>
<keyword evidence="11 12" id="KW-0030">Aminoacyl-tRNA synthetase</keyword>
<evidence type="ECO:0000256" key="1">
    <source>
        <dbReference type="ARBA" id="ARBA00008226"/>
    </source>
</evidence>
<keyword evidence="5 12" id="KW-0479">Metal-binding</keyword>
<dbReference type="FunFam" id="3.30.930.10:FF:000056">
    <property type="entry name" value="Alanine--tRNA ligase"/>
    <property type="match status" value="1"/>
</dbReference>
<evidence type="ECO:0000256" key="11">
    <source>
        <dbReference type="ARBA" id="ARBA00023146"/>
    </source>
</evidence>
<dbReference type="InterPro" id="IPR050058">
    <property type="entry name" value="Ala-tRNA_ligase"/>
</dbReference>
<dbReference type="PRINTS" id="PR00980">
    <property type="entry name" value="TRNASYNTHALA"/>
</dbReference>
<dbReference type="FunFam" id="3.30.980.10:FF:000004">
    <property type="entry name" value="Alanine--tRNA ligase, cytoplasmic"/>
    <property type="match status" value="1"/>
</dbReference>
<dbReference type="PANTHER" id="PTHR11777">
    <property type="entry name" value="ALANYL-TRNA SYNTHETASE"/>
    <property type="match status" value="1"/>
</dbReference>
<dbReference type="RefSeq" id="WP_209591148.1">
    <property type="nucleotide sequence ID" value="NZ_JAGGMV010000003.1"/>
</dbReference>
<dbReference type="CDD" id="cd00673">
    <property type="entry name" value="AlaRS_core"/>
    <property type="match status" value="1"/>
</dbReference>
<name>A0A8J7REA3_METVO</name>
<dbReference type="GO" id="GO:0006419">
    <property type="term" value="P:alanyl-tRNA aminoacylation"/>
    <property type="evidence" value="ECO:0007669"/>
    <property type="project" value="UniProtKB-UniRule"/>
</dbReference>
<keyword evidence="10 12" id="KW-0648">Protein biosynthesis</keyword>
<dbReference type="InterPro" id="IPR045864">
    <property type="entry name" value="aa-tRNA-synth_II/BPL/LPL"/>
</dbReference>
<evidence type="ECO:0000256" key="10">
    <source>
        <dbReference type="ARBA" id="ARBA00022917"/>
    </source>
</evidence>
<dbReference type="NCBIfam" id="TIGR03683">
    <property type="entry name" value="A-tRNA_syn_arch"/>
    <property type="match status" value="1"/>
</dbReference>
<dbReference type="GO" id="GO:0000049">
    <property type="term" value="F:tRNA binding"/>
    <property type="evidence" value="ECO:0007669"/>
    <property type="project" value="UniProtKB-KW"/>
</dbReference>
<evidence type="ECO:0000256" key="7">
    <source>
        <dbReference type="ARBA" id="ARBA00022833"/>
    </source>
</evidence>
<comment type="similarity">
    <text evidence="1 12">Belongs to the class-II aminoacyl-tRNA synthetase family.</text>
</comment>
<dbReference type="Pfam" id="PF01411">
    <property type="entry name" value="tRNA-synt_2c"/>
    <property type="match status" value="1"/>
</dbReference>
<dbReference type="Proteomes" id="UP000740329">
    <property type="component" value="Unassembled WGS sequence"/>
</dbReference>
<dbReference type="SUPFAM" id="SSF55186">
    <property type="entry name" value="ThrRS/AlaRS common domain"/>
    <property type="match status" value="1"/>
</dbReference>
<keyword evidence="4 12" id="KW-0436">Ligase</keyword>
<dbReference type="HAMAP" id="MF_00036_A">
    <property type="entry name" value="Ala_tRNA_synth_A"/>
    <property type="match status" value="1"/>
</dbReference>
<dbReference type="SMART" id="SM00863">
    <property type="entry name" value="tRNA_SAD"/>
    <property type="match status" value="1"/>
</dbReference>
<dbReference type="PANTHER" id="PTHR11777:SF9">
    <property type="entry name" value="ALANINE--TRNA LIGASE, CYTOPLASMIC"/>
    <property type="match status" value="1"/>
</dbReference>
<keyword evidence="6 12" id="KW-0547">Nucleotide-binding</keyword>
<dbReference type="PROSITE" id="PS50860">
    <property type="entry name" value="AA_TRNA_LIGASE_II_ALA"/>
    <property type="match status" value="1"/>
</dbReference>
<dbReference type="Gene3D" id="2.40.30.130">
    <property type="match status" value="1"/>
</dbReference>
<evidence type="ECO:0000256" key="4">
    <source>
        <dbReference type="ARBA" id="ARBA00022598"/>
    </source>
</evidence>
<organism evidence="14 15">
    <name type="scientific">Methanococcus voltae</name>
    <dbReference type="NCBI Taxonomy" id="2188"/>
    <lineage>
        <taxon>Archaea</taxon>
        <taxon>Methanobacteriati</taxon>
        <taxon>Methanobacteriota</taxon>
        <taxon>Methanomada group</taxon>
        <taxon>Methanococci</taxon>
        <taxon>Methanococcales</taxon>
        <taxon>Methanococcaceae</taxon>
        <taxon>Methanococcus</taxon>
    </lineage>
</organism>
<comment type="cofactor">
    <cofactor evidence="12">
        <name>Zn(2+)</name>
        <dbReference type="ChEBI" id="CHEBI:29105"/>
    </cofactor>
    <text evidence="12">Binds 1 zinc ion per subunit.</text>
</comment>
<dbReference type="GO" id="GO:0005524">
    <property type="term" value="F:ATP binding"/>
    <property type="evidence" value="ECO:0007669"/>
    <property type="project" value="UniProtKB-UniRule"/>
</dbReference>
<dbReference type="SUPFAM" id="SSF101353">
    <property type="entry name" value="Putative anticodon-binding domain of alanyl-tRNA synthetase (AlaRS)"/>
    <property type="match status" value="1"/>
</dbReference>
<comment type="function">
    <text evidence="12">Catalyzes the attachment of alanine to tRNA(Ala) in a two-step reaction: alanine is first activated by ATP to form Ala-AMP and then transferred to the acceptor end of tRNA(Ala). Also edits incorrectly charged Ser-tRNA(Ala) and Gly-tRNA(Ala) via its editing domain.</text>
</comment>
<dbReference type="GO" id="GO:0008270">
    <property type="term" value="F:zinc ion binding"/>
    <property type="evidence" value="ECO:0007669"/>
    <property type="project" value="UniProtKB-UniRule"/>
</dbReference>
<feature type="binding site" evidence="12">
    <location>
        <position position="637"/>
    </location>
    <ligand>
        <name>Zn(2+)</name>
        <dbReference type="ChEBI" id="CHEBI:29105"/>
    </ligand>
</feature>
<dbReference type="Gene3D" id="3.10.310.40">
    <property type="match status" value="1"/>
</dbReference>
<dbReference type="GO" id="GO:0004813">
    <property type="term" value="F:alanine-tRNA ligase activity"/>
    <property type="evidence" value="ECO:0007669"/>
    <property type="project" value="UniProtKB-UniRule"/>
</dbReference>
<dbReference type="InterPro" id="IPR012947">
    <property type="entry name" value="tRNA_SAD"/>
</dbReference>
<evidence type="ECO:0000256" key="2">
    <source>
        <dbReference type="ARBA" id="ARBA00022490"/>
    </source>
</evidence>
<evidence type="ECO:0000256" key="12">
    <source>
        <dbReference type="HAMAP-Rule" id="MF_00036"/>
    </source>
</evidence>
<feature type="domain" description="Alanyl-transfer RNA synthetases family profile" evidence="13">
    <location>
        <begin position="59"/>
        <end position="780"/>
    </location>
</feature>
<feature type="binding site" evidence="12">
    <location>
        <position position="633"/>
    </location>
    <ligand>
        <name>Zn(2+)</name>
        <dbReference type="ChEBI" id="CHEBI:29105"/>
    </ligand>
</feature>
<feature type="binding site" evidence="12">
    <location>
        <position position="741"/>
    </location>
    <ligand>
        <name>Zn(2+)</name>
        <dbReference type="ChEBI" id="CHEBI:29105"/>
    </ligand>
</feature>
<comment type="subcellular location">
    <subcellularLocation>
        <location evidence="12">Cytoplasm</location>
    </subcellularLocation>
</comment>
<evidence type="ECO:0000256" key="6">
    <source>
        <dbReference type="ARBA" id="ARBA00022741"/>
    </source>
</evidence>
<dbReference type="SUPFAM" id="SSF55681">
    <property type="entry name" value="Class II aaRS and biotin synthetases"/>
    <property type="match status" value="1"/>
</dbReference>
<dbReference type="AlphaFoldDB" id="A0A8J7REA3"/>
<feature type="binding site" evidence="12">
    <location>
        <position position="737"/>
    </location>
    <ligand>
        <name>Zn(2+)</name>
        <dbReference type="ChEBI" id="CHEBI:29105"/>
    </ligand>
</feature>
<comment type="caution">
    <text evidence="14">The sequence shown here is derived from an EMBL/GenBank/DDBJ whole genome shotgun (WGS) entry which is preliminary data.</text>
</comment>
<keyword evidence="8 12" id="KW-0067">ATP-binding</keyword>
<dbReference type="InterPro" id="IPR009000">
    <property type="entry name" value="Transl_B-barrel_sf"/>
</dbReference>
<dbReference type="SUPFAM" id="SSF50447">
    <property type="entry name" value="Translation proteins"/>
    <property type="match status" value="1"/>
</dbReference>
<evidence type="ECO:0000259" key="13">
    <source>
        <dbReference type="PROSITE" id="PS50860"/>
    </source>
</evidence>
<dbReference type="InterPro" id="IPR018163">
    <property type="entry name" value="Thr/Ala-tRNA-synth_IIc_edit"/>
</dbReference>
<dbReference type="GO" id="GO:0002161">
    <property type="term" value="F:aminoacyl-tRNA deacylase activity"/>
    <property type="evidence" value="ECO:0007669"/>
    <property type="project" value="TreeGrafter"/>
</dbReference>
<protein>
    <recommendedName>
        <fullName evidence="12">Alanine--tRNA ligase</fullName>
        <ecNumber evidence="12">6.1.1.7</ecNumber>
    </recommendedName>
    <alternativeName>
        <fullName evidence="12">Alanyl-tRNA synthetase</fullName>
        <shortName evidence="12">AlaRS</shortName>
    </alternativeName>
</protein>
<evidence type="ECO:0000256" key="9">
    <source>
        <dbReference type="ARBA" id="ARBA00022884"/>
    </source>
</evidence>
<accession>A0A8J7REA3</accession>
<keyword evidence="7 12" id="KW-0862">Zinc</keyword>
<reference evidence="14" key="1">
    <citation type="submission" date="2021-03" db="EMBL/GenBank/DDBJ databases">
        <title>Genomic Encyclopedia of Type Strains, Phase IV (KMG-V): Genome sequencing to study the core and pangenomes of soil and plant-associated prokaryotes.</title>
        <authorList>
            <person name="Whitman W."/>
        </authorList>
    </citation>
    <scope>NUCLEOTIDE SEQUENCE</scope>
    <source>
        <strain evidence="14">C4</strain>
    </source>
</reference>
<keyword evidence="2 12" id="KW-0963">Cytoplasm</keyword>
<dbReference type="FunFam" id="3.30.54.20:FF:000004">
    <property type="entry name" value="Alanine--tRNA ligase"/>
    <property type="match status" value="1"/>
</dbReference>
<dbReference type="Pfam" id="PF02272">
    <property type="entry name" value="DHHA1"/>
    <property type="match status" value="1"/>
</dbReference>
<keyword evidence="9 12" id="KW-0694">RNA-binding</keyword>
<evidence type="ECO:0000256" key="8">
    <source>
        <dbReference type="ARBA" id="ARBA00022840"/>
    </source>
</evidence>
<dbReference type="InterPro" id="IPR022429">
    <property type="entry name" value="Ala-tRNA_lgiase_arc"/>
</dbReference>
<dbReference type="InterPro" id="IPR018165">
    <property type="entry name" value="Ala-tRNA-synth_IIc_core"/>
</dbReference>
<dbReference type="EMBL" id="JAGGMV010000003">
    <property type="protein sequence ID" value="MBP2201662.1"/>
    <property type="molecule type" value="Genomic_DNA"/>
</dbReference>
<evidence type="ECO:0000313" key="14">
    <source>
        <dbReference type="EMBL" id="MBP2201662.1"/>
    </source>
</evidence>
<dbReference type="GO" id="GO:0005737">
    <property type="term" value="C:cytoplasm"/>
    <property type="evidence" value="ECO:0007669"/>
    <property type="project" value="UniProtKB-SubCell"/>
</dbReference>
<dbReference type="Pfam" id="PF07973">
    <property type="entry name" value="tRNA_SAD"/>
    <property type="match status" value="1"/>
</dbReference>
<dbReference type="InterPro" id="IPR018162">
    <property type="entry name" value="Ala-tRNA-ligase_IIc_anticod-bd"/>
</dbReference>
<dbReference type="EC" id="6.1.1.7" evidence="12"/>
<dbReference type="Gene3D" id="3.30.930.10">
    <property type="entry name" value="Bira Bifunctional Protein, Domain 2"/>
    <property type="match status" value="1"/>
</dbReference>
<evidence type="ECO:0000256" key="3">
    <source>
        <dbReference type="ARBA" id="ARBA00022555"/>
    </source>
</evidence>
<gene>
    <name evidence="12" type="primary">alaS</name>
    <name evidence="14" type="ORF">J3E07_001087</name>
</gene>
<comment type="catalytic activity">
    <reaction evidence="12">
        <text>tRNA(Ala) + L-alanine + ATP = L-alanyl-tRNA(Ala) + AMP + diphosphate</text>
        <dbReference type="Rhea" id="RHEA:12540"/>
        <dbReference type="Rhea" id="RHEA-COMP:9657"/>
        <dbReference type="Rhea" id="RHEA-COMP:9923"/>
        <dbReference type="ChEBI" id="CHEBI:30616"/>
        <dbReference type="ChEBI" id="CHEBI:33019"/>
        <dbReference type="ChEBI" id="CHEBI:57972"/>
        <dbReference type="ChEBI" id="CHEBI:78442"/>
        <dbReference type="ChEBI" id="CHEBI:78497"/>
        <dbReference type="ChEBI" id="CHEBI:456215"/>
        <dbReference type="EC" id="6.1.1.7"/>
    </reaction>
</comment>
<evidence type="ECO:0000256" key="5">
    <source>
        <dbReference type="ARBA" id="ARBA00022723"/>
    </source>
</evidence>
<keyword evidence="3 12" id="KW-0820">tRNA-binding</keyword>
<dbReference type="Gene3D" id="6.10.250.550">
    <property type="match status" value="1"/>
</dbReference>
<comment type="domain">
    <text evidence="12">Consists of three domains; the N-terminal catalytic domain, the editing domain and the C-terminal C-Ala domain. The editing domain removes incorrectly charged amino acids, while the C-Ala domain, along with tRNA(Ala), serves as a bridge to cooperatively bring together the editing and aminoacylation centers thus stimulating deacylation of misacylated tRNAs.</text>
</comment>
<dbReference type="Gene3D" id="3.30.54.20">
    <property type="match status" value="1"/>
</dbReference>
<dbReference type="InterPro" id="IPR002318">
    <property type="entry name" value="Ala-tRNA-lgiase_IIc"/>
</dbReference>